<dbReference type="KEGG" id="csg:Cylst_2868"/>
<accession>K9WZ42</accession>
<dbReference type="HOGENOM" id="CLU_2355071_0_0_3"/>
<evidence type="ECO:0000313" key="1">
    <source>
        <dbReference type="EMBL" id="AFZ25061.1"/>
    </source>
</evidence>
<evidence type="ECO:0000313" key="2">
    <source>
        <dbReference type="Proteomes" id="UP000010475"/>
    </source>
</evidence>
<protein>
    <submittedName>
        <fullName evidence="1">Uncharacterized protein</fullName>
    </submittedName>
</protein>
<dbReference type="STRING" id="56107.Cylst_2868"/>
<sequence length="96" mass="10966">MEFAATQAKSTYAYGTLRERGLMKNQEFETQMGFACVDAVSNRPFKGFPRNKLPNLVGRARSPSHIPGGLEAHHTRKFRIFYYLEVPNVTDEKSRV</sequence>
<dbReference type="AlphaFoldDB" id="K9WZ42"/>
<keyword evidence="2" id="KW-1185">Reference proteome</keyword>
<dbReference type="Proteomes" id="UP000010475">
    <property type="component" value="Chromosome"/>
</dbReference>
<gene>
    <name evidence="1" type="ORF">Cylst_2868</name>
</gene>
<name>K9WZ42_9NOST</name>
<dbReference type="EMBL" id="CP003642">
    <property type="protein sequence ID" value="AFZ25061.1"/>
    <property type="molecule type" value="Genomic_DNA"/>
</dbReference>
<proteinExistence type="predicted"/>
<reference evidence="1 2" key="1">
    <citation type="submission" date="2012-06" db="EMBL/GenBank/DDBJ databases">
        <title>Finished chromosome of genome of Cylindrospermum stagnale PCC 7417.</title>
        <authorList>
            <consortium name="US DOE Joint Genome Institute"/>
            <person name="Gugger M."/>
            <person name="Coursin T."/>
            <person name="Rippka R."/>
            <person name="Tandeau De Marsac N."/>
            <person name="Huntemann M."/>
            <person name="Wei C.-L."/>
            <person name="Han J."/>
            <person name="Detter J.C."/>
            <person name="Han C."/>
            <person name="Tapia R."/>
            <person name="Chen A."/>
            <person name="Kyrpides N."/>
            <person name="Mavromatis K."/>
            <person name="Markowitz V."/>
            <person name="Szeto E."/>
            <person name="Ivanova N."/>
            <person name="Pagani I."/>
            <person name="Pati A."/>
            <person name="Goodwin L."/>
            <person name="Nordberg H.P."/>
            <person name="Cantor M.N."/>
            <person name="Hua S.X."/>
            <person name="Woyke T."/>
            <person name="Kerfeld C.A."/>
        </authorList>
    </citation>
    <scope>NUCLEOTIDE SEQUENCE [LARGE SCALE GENOMIC DNA]</scope>
    <source>
        <strain evidence="1 2">PCC 7417</strain>
    </source>
</reference>
<dbReference type="OrthoDB" id="10007040at2"/>
<organism evidence="1 2">
    <name type="scientific">Cylindrospermum stagnale PCC 7417</name>
    <dbReference type="NCBI Taxonomy" id="56107"/>
    <lineage>
        <taxon>Bacteria</taxon>
        <taxon>Bacillati</taxon>
        <taxon>Cyanobacteriota</taxon>
        <taxon>Cyanophyceae</taxon>
        <taxon>Nostocales</taxon>
        <taxon>Nostocaceae</taxon>
        <taxon>Cylindrospermum</taxon>
    </lineage>
</organism>
<dbReference type="RefSeq" id="WP_015208314.1">
    <property type="nucleotide sequence ID" value="NC_019757.1"/>
</dbReference>